<protein>
    <submittedName>
        <fullName evidence="1">Uncharacterized protein</fullName>
    </submittedName>
</protein>
<name>A0A392SWW8_9FABA</name>
<feature type="non-terminal residue" evidence="1">
    <location>
        <position position="15"/>
    </location>
</feature>
<proteinExistence type="predicted"/>
<dbReference type="EMBL" id="LXQA010461321">
    <property type="protein sequence ID" value="MCI53313.1"/>
    <property type="molecule type" value="Genomic_DNA"/>
</dbReference>
<reference evidence="1 2" key="1">
    <citation type="journal article" date="2018" name="Front. Plant Sci.">
        <title>Red Clover (Trifolium pratense) and Zigzag Clover (T. medium) - A Picture of Genomic Similarities and Differences.</title>
        <authorList>
            <person name="Dluhosova J."/>
            <person name="Istvanek J."/>
            <person name="Nedelnik J."/>
            <person name="Repkova J."/>
        </authorList>
    </citation>
    <scope>NUCLEOTIDE SEQUENCE [LARGE SCALE GENOMIC DNA]</scope>
    <source>
        <strain evidence="2">cv. 10/8</strain>
        <tissue evidence="1">Leaf</tissue>
    </source>
</reference>
<evidence type="ECO:0000313" key="2">
    <source>
        <dbReference type="Proteomes" id="UP000265520"/>
    </source>
</evidence>
<evidence type="ECO:0000313" key="1">
    <source>
        <dbReference type="EMBL" id="MCI53313.1"/>
    </source>
</evidence>
<accession>A0A392SWW8</accession>
<sequence>MAFRIASSWPGWILS</sequence>
<keyword evidence="2" id="KW-1185">Reference proteome</keyword>
<dbReference type="Proteomes" id="UP000265520">
    <property type="component" value="Unassembled WGS sequence"/>
</dbReference>
<organism evidence="1 2">
    <name type="scientific">Trifolium medium</name>
    <dbReference type="NCBI Taxonomy" id="97028"/>
    <lineage>
        <taxon>Eukaryota</taxon>
        <taxon>Viridiplantae</taxon>
        <taxon>Streptophyta</taxon>
        <taxon>Embryophyta</taxon>
        <taxon>Tracheophyta</taxon>
        <taxon>Spermatophyta</taxon>
        <taxon>Magnoliopsida</taxon>
        <taxon>eudicotyledons</taxon>
        <taxon>Gunneridae</taxon>
        <taxon>Pentapetalae</taxon>
        <taxon>rosids</taxon>
        <taxon>fabids</taxon>
        <taxon>Fabales</taxon>
        <taxon>Fabaceae</taxon>
        <taxon>Papilionoideae</taxon>
        <taxon>50 kb inversion clade</taxon>
        <taxon>NPAAA clade</taxon>
        <taxon>Hologalegina</taxon>
        <taxon>IRL clade</taxon>
        <taxon>Trifolieae</taxon>
        <taxon>Trifolium</taxon>
    </lineage>
</organism>
<comment type="caution">
    <text evidence="1">The sequence shown here is derived from an EMBL/GenBank/DDBJ whole genome shotgun (WGS) entry which is preliminary data.</text>
</comment>